<protein>
    <submittedName>
        <fullName evidence="2">Uncharacterized protein</fullName>
    </submittedName>
</protein>
<dbReference type="AlphaFoldDB" id="A0A930HXV6"/>
<evidence type="ECO:0000313" key="3">
    <source>
        <dbReference type="Proteomes" id="UP000757461"/>
    </source>
</evidence>
<evidence type="ECO:0000256" key="1">
    <source>
        <dbReference type="SAM" id="Phobius"/>
    </source>
</evidence>
<feature type="transmembrane region" description="Helical" evidence="1">
    <location>
        <begin position="36"/>
        <end position="55"/>
    </location>
</feature>
<keyword evidence="1" id="KW-0472">Membrane</keyword>
<proteinExistence type="predicted"/>
<organism evidence="2 3">
    <name type="scientific">Prevotella histicola</name>
    <dbReference type="NCBI Taxonomy" id="470565"/>
    <lineage>
        <taxon>Bacteria</taxon>
        <taxon>Pseudomonadati</taxon>
        <taxon>Bacteroidota</taxon>
        <taxon>Bacteroidia</taxon>
        <taxon>Bacteroidales</taxon>
        <taxon>Prevotellaceae</taxon>
        <taxon>Prevotella</taxon>
    </lineage>
</organism>
<reference evidence="2" key="1">
    <citation type="submission" date="2020-04" db="EMBL/GenBank/DDBJ databases">
        <title>Deep metagenomics examines the oral microbiome during advanced dental caries in children, revealing novel taxa and co-occurrences with host molecules.</title>
        <authorList>
            <person name="Baker J.L."/>
            <person name="Morton J.T."/>
            <person name="Dinis M."/>
            <person name="Alvarez R."/>
            <person name="Tran N.C."/>
            <person name="Knight R."/>
            <person name="Edlund A."/>
        </authorList>
    </citation>
    <scope>NUCLEOTIDE SEQUENCE</scope>
    <source>
        <strain evidence="2">JCVI_25_bin.9</strain>
    </source>
</reference>
<sequence length="112" mass="12652">MVYYDYIWDSLSLVAGAIIVYRIAKKGRRSITPLRLFSLCIGCLMVILAVIAMLVGKYDNICSILVGVVFLIFIYRDKNKPSPGFTIDYSWHLGGYEAGIIAIVYGLVRFFE</sequence>
<comment type="caution">
    <text evidence="2">The sequence shown here is derived from an EMBL/GenBank/DDBJ whole genome shotgun (WGS) entry which is preliminary data.</text>
</comment>
<gene>
    <name evidence="2" type="ORF">HXN33_04935</name>
</gene>
<feature type="transmembrane region" description="Helical" evidence="1">
    <location>
        <begin position="6"/>
        <end position="24"/>
    </location>
</feature>
<accession>A0A930HXV6</accession>
<feature type="transmembrane region" description="Helical" evidence="1">
    <location>
        <begin position="89"/>
        <end position="108"/>
    </location>
</feature>
<dbReference type="EMBL" id="JABZSQ010000071">
    <property type="protein sequence ID" value="MBF1414911.1"/>
    <property type="molecule type" value="Genomic_DNA"/>
</dbReference>
<feature type="transmembrane region" description="Helical" evidence="1">
    <location>
        <begin position="61"/>
        <end position="77"/>
    </location>
</feature>
<evidence type="ECO:0000313" key="2">
    <source>
        <dbReference type="EMBL" id="MBF1414911.1"/>
    </source>
</evidence>
<dbReference type="Proteomes" id="UP000757461">
    <property type="component" value="Unassembled WGS sequence"/>
</dbReference>
<name>A0A930HXV6_9BACT</name>
<keyword evidence="1" id="KW-0812">Transmembrane</keyword>
<keyword evidence="1" id="KW-1133">Transmembrane helix</keyword>